<gene>
    <name evidence="1" type="ORF">NCTC11012_02018</name>
</gene>
<evidence type="ECO:0000313" key="1">
    <source>
        <dbReference type="EMBL" id="STZ03763.1"/>
    </source>
</evidence>
<dbReference type="Proteomes" id="UP000254618">
    <property type="component" value="Unassembled WGS sequence"/>
</dbReference>
<dbReference type="EMBL" id="UGQF01000001">
    <property type="protein sequence ID" value="STZ03763.1"/>
    <property type="molecule type" value="Genomic_DNA"/>
</dbReference>
<name>A0A378QWF4_9GAMM</name>
<accession>A0A378QWF4</accession>
<dbReference type="AlphaFoldDB" id="A0A378QWF4"/>
<organism evidence="1 2">
    <name type="scientific">Moraxella equi</name>
    <dbReference type="NCBI Taxonomy" id="60442"/>
    <lineage>
        <taxon>Bacteria</taxon>
        <taxon>Pseudomonadati</taxon>
        <taxon>Pseudomonadota</taxon>
        <taxon>Gammaproteobacteria</taxon>
        <taxon>Moraxellales</taxon>
        <taxon>Moraxellaceae</taxon>
        <taxon>Moraxella</taxon>
    </lineage>
</organism>
<proteinExistence type="predicted"/>
<evidence type="ECO:0000313" key="2">
    <source>
        <dbReference type="Proteomes" id="UP000254618"/>
    </source>
</evidence>
<sequence>MADIYYELYGLKFEWRDDKSALVLNNHKITFIEACTVFFLMTMR</sequence>
<reference evidence="1 2" key="1">
    <citation type="submission" date="2018-06" db="EMBL/GenBank/DDBJ databases">
        <authorList>
            <consortium name="Pathogen Informatics"/>
            <person name="Doyle S."/>
        </authorList>
    </citation>
    <scope>NUCLEOTIDE SEQUENCE [LARGE SCALE GENOMIC DNA]</scope>
    <source>
        <strain evidence="1 2">NCTC11012</strain>
    </source>
</reference>
<protein>
    <submittedName>
        <fullName evidence="1">Uncharacterized protein</fullName>
    </submittedName>
</protein>